<dbReference type="SUPFAM" id="SSF52540">
    <property type="entry name" value="P-loop containing nucleoside triphosphate hydrolases"/>
    <property type="match status" value="1"/>
</dbReference>
<dbReference type="GO" id="GO:0016887">
    <property type="term" value="F:ATP hydrolysis activity"/>
    <property type="evidence" value="ECO:0007669"/>
    <property type="project" value="InterPro"/>
</dbReference>
<dbReference type="Gene3D" id="2.30.30.490">
    <property type="match status" value="1"/>
</dbReference>
<gene>
    <name evidence="14" type="primary">ORC1</name>
    <name evidence="14" type="ORF">LPJ64_005874</name>
</gene>
<feature type="region of interest" description="Disordered" evidence="12">
    <location>
        <begin position="251"/>
        <end position="349"/>
    </location>
</feature>
<evidence type="ECO:0000259" key="13">
    <source>
        <dbReference type="PROSITE" id="PS51038"/>
    </source>
</evidence>
<dbReference type="Proteomes" id="UP001145021">
    <property type="component" value="Unassembled WGS sequence"/>
</dbReference>
<dbReference type="GO" id="GO:0003682">
    <property type="term" value="F:chromatin binding"/>
    <property type="evidence" value="ECO:0007669"/>
    <property type="project" value="InterPro"/>
</dbReference>
<dbReference type="Gene3D" id="3.40.50.300">
    <property type="entry name" value="P-loop containing nucleotide triphosphate hydrolases"/>
    <property type="match status" value="1"/>
</dbReference>
<dbReference type="GO" id="GO:0046872">
    <property type="term" value="F:metal ion binding"/>
    <property type="evidence" value="ECO:0007669"/>
    <property type="project" value="UniProtKB-KW"/>
</dbReference>
<evidence type="ECO:0000256" key="9">
    <source>
        <dbReference type="ARBA" id="ARBA00023125"/>
    </source>
</evidence>
<dbReference type="GO" id="GO:0006270">
    <property type="term" value="P:DNA replication initiation"/>
    <property type="evidence" value="ECO:0007669"/>
    <property type="project" value="TreeGrafter"/>
</dbReference>
<dbReference type="GO" id="GO:0003688">
    <property type="term" value="F:DNA replication origin binding"/>
    <property type="evidence" value="ECO:0007669"/>
    <property type="project" value="TreeGrafter"/>
</dbReference>
<dbReference type="Pfam" id="PF09079">
    <property type="entry name" value="WHD_Cdc6"/>
    <property type="match status" value="1"/>
</dbReference>
<dbReference type="InterPro" id="IPR041083">
    <property type="entry name" value="AAA_lid_10"/>
</dbReference>
<dbReference type="GO" id="GO:0005664">
    <property type="term" value="C:nuclear origin of replication recognition complex"/>
    <property type="evidence" value="ECO:0007669"/>
    <property type="project" value="TreeGrafter"/>
</dbReference>
<dbReference type="EMBL" id="JANBOH010000438">
    <property type="protein sequence ID" value="KAJ1642268.1"/>
    <property type="molecule type" value="Genomic_DNA"/>
</dbReference>
<dbReference type="InterPro" id="IPR015163">
    <property type="entry name" value="Cdc6_C"/>
</dbReference>
<keyword evidence="10 11" id="KW-0539">Nucleus</keyword>
<evidence type="ECO:0000256" key="6">
    <source>
        <dbReference type="ARBA" id="ARBA00022741"/>
    </source>
</evidence>
<organism evidence="14 15">
    <name type="scientific">Coemansia asiatica</name>
    <dbReference type="NCBI Taxonomy" id="1052880"/>
    <lineage>
        <taxon>Eukaryota</taxon>
        <taxon>Fungi</taxon>
        <taxon>Fungi incertae sedis</taxon>
        <taxon>Zoopagomycota</taxon>
        <taxon>Kickxellomycotina</taxon>
        <taxon>Kickxellomycetes</taxon>
        <taxon>Kickxellales</taxon>
        <taxon>Kickxellaceae</taxon>
        <taxon>Coemansia</taxon>
    </lineage>
</organism>
<evidence type="ECO:0000256" key="2">
    <source>
        <dbReference type="ARBA" id="ARBA00008398"/>
    </source>
</evidence>
<dbReference type="GO" id="GO:0005524">
    <property type="term" value="F:ATP binding"/>
    <property type="evidence" value="ECO:0007669"/>
    <property type="project" value="UniProtKB-KW"/>
</dbReference>
<dbReference type="InterPro" id="IPR050311">
    <property type="entry name" value="ORC1/CDC6"/>
</dbReference>
<comment type="function">
    <text evidence="11">Component of the origin recognition complex (ORC) that binds origins of replication. DNA-binding is ATP-dependent, however specific DNA sequences that define origins of replication have not been identified so far. ORC is required to assemble the pre-replication complex necessary to initiate DNA replication.</text>
</comment>
<feature type="compositionally biased region" description="Basic residues" evidence="12">
    <location>
        <begin position="19"/>
        <end position="31"/>
    </location>
</feature>
<dbReference type="InterPro" id="IPR001025">
    <property type="entry name" value="BAH_dom"/>
</dbReference>
<dbReference type="InterPro" id="IPR043151">
    <property type="entry name" value="BAH_sf"/>
</dbReference>
<proteinExistence type="inferred from homology"/>
<evidence type="ECO:0000313" key="15">
    <source>
        <dbReference type="Proteomes" id="UP001145021"/>
    </source>
</evidence>
<feature type="region of interest" description="Disordered" evidence="12">
    <location>
        <begin position="1"/>
        <end position="72"/>
    </location>
</feature>
<dbReference type="InterPro" id="IPR003959">
    <property type="entry name" value="ATPase_AAA_core"/>
</dbReference>
<feature type="domain" description="BAH" evidence="13">
    <location>
        <begin position="91"/>
        <end position="220"/>
    </location>
</feature>
<dbReference type="InterPro" id="IPR003593">
    <property type="entry name" value="AAA+_ATPase"/>
</dbReference>
<keyword evidence="4 11" id="KW-0235">DNA replication</keyword>
<keyword evidence="6 11" id="KW-0547">Nucleotide-binding</keyword>
<keyword evidence="5" id="KW-0479">Metal-binding</keyword>
<keyword evidence="7 11" id="KW-0067">ATP-binding</keyword>
<evidence type="ECO:0000256" key="10">
    <source>
        <dbReference type="ARBA" id="ARBA00023242"/>
    </source>
</evidence>
<dbReference type="FunFam" id="3.40.50.300:FF:000199">
    <property type="entry name" value="Origin recognition complex subunit 1"/>
    <property type="match status" value="1"/>
</dbReference>
<feature type="compositionally biased region" description="Acidic residues" evidence="12">
    <location>
        <begin position="290"/>
        <end position="329"/>
    </location>
</feature>
<dbReference type="SMART" id="SM00382">
    <property type="entry name" value="AAA"/>
    <property type="match status" value="1"/>
</dbReference>
<protein>
    <recommendedName>
        <fullName evidence="3 11">Origin recognition complex subunit 1</fullName>
    </recommendedName>
</protein>
<feature type="compositionally biased region" description="Low complexity" evidence="12">
    <location>
        <begin position="340"/>
        <end position="349"/>
    </location>
</feature>
<dbReference type="FunFam" id="1.10.8.60:FF:000062">
    <property type="entry name" value="Origin recognition complex subunit 1"/>
    <property type="match status" value="1"/>
</dbReference>
<comment type="subcellular location">
    <subcellularLocation>
        <location evidence="1 11">Nucleus</location>
    </subcellularLocation>
</comment>
<evidence type="ECO:0000256" key="12">
    <source>
        <dbReference type="SAM" id="MobiDB-lite"/>
    </source>
</evidence>
<evidence type="ECO:0000256" key="11">
    <source>
        <dbReference type="RuleBase" id="RU365058"/>
    </source>
</evidence>
<dbReference type="SMART" id="SM00439">
    <property type="entry name" value="BAH"/>
    <property type="match status" value="1"/>
</dbReference>
<evidence type="ECO:0000256" key="1">
    <source>
        <dbReference type="ARBA" id="ARBA00004123"/>
    </source>
</evidence>
<dbReference type="GO" id="GO:0033314">
    <property type="term" value="P:mitotic DNA replication checkpoint signaling"/>
    <property type="evidence" value="ECO:0007669"/>
    <property type="project" value="TreeGrafter"/>
</dbReference>
<evidence type="ECO:0000256" key="5">
    <source>
        <dbReference type="ARBA" id="ARBA00022723"/>
    </source>
</evidence>
<dbReference type="Gene3D" id="1.10.8.60">
    <property type="match status" value="1"/>
</dbReference>
<feature type="compositionally biased region" description="Low complexity" evidence="12">
    <location>
        <begin position="52"/>
        <end position="65"/>
    </location>
</feature>
<evidence type="ECO:0000256" key="7">
    <source>
        <dbReference type="ARBA" id="ARBA00022840"/>
    </source>
</evidence>
<dbReference type="Pfam" id="PF01426">
    <property type="entry name" value="BAH"/>
    <property type="match status" value="1"/>
</dbReference>
<accession>A0A9W8CFZ9</accession>
<comment type="similarity">
    <text evidence="2 11">Belongs to the ORC1 family.</text>
</comment>
<dbReference type="PROSITE" id="PS51038">
    <property type="entry name" value="BAH"/>
    <property type="match status" value="1"/>
</dbReference>
<dbReference type="AlphaFoldDB" id="A0A9W8CFZ9"/>
<dbReference type="Pfam" id="PF17872">
    <property type="entry name" value="AAA_lid_10"/>
    <property type="match status" value="1"/>
</dbReference>
<evidence type="ECO:0000256" key="4">
    <source>
        <dbReference type="ARBA" id="ARBA00022705"/>
    </source>
</evidence>
<evidence type="ECO:0000256" key="8">
    <source>
        <dbReference type="ARBA" id="ARBA00022842"/>
    </source>
</evidence>
<feature type="compositionally biased region" description="Basic and acidic residues" evidence="12">
    <location>
        <begin position="1"/>
        <end position="18"/>
    </location>
</feature>
<dbReference type="Pfam" id="PF00004">
    <property type="entry name" value="AAA"/>
    <property type="match status" value="1"/>
</dbReference>
<dbReference type="PANTHER" id="PTHR10763:SF23">
    <property type="entry name" value="ORIGIN RECOGNITION COMPLEX SUBUNIT 1"/>
    <property type="match status" value="1"/>
</dbReference>
<dbReference type="CDD" id="cd00009">
    <property type="entry name" value="AAA"/>
    <property type="match status" value="1"/>
</dbReference>
<dbReference type="InterPro" id="IPR027417">
    <property type="entry name" value="P-loop_NTPase"/>
</dbReference>
<comment type="subunit">
    <text evidence="11">ORC is composed of six subunits.</text>
</comment>
<evidence type="ECO:0000256" key="3">
    <source>
        <dbReference type="ARBA" id="ARBA00019081"/>
    </source>
</evidence>
<name>A0A9W8CFZ9_9FUNG</name>
<sequence length="805" mass="90061">MSESKQRSKVASRLEKAAKQAKKPRTKRKQHMGYDSDSEDEVEVVWGEKLDSTSSVSGSQAGSATPSARRVTRHSGMTNKELYRSVIVNEIEYKLGQTVEVKSTSDVPHLASIFKLWENEKGEKQVVARWLLRRSEMYLSKKKDNEVVAEPNEVFYSNADDLISPDTILAPLEVLSYSAYQTKYGKSPRTMSFSKGSSKTAVVFCRRYFNEKSADIGDLDWDRFYHGGQILDAKAETEMFKSVQKKLLGKEAATRAGRQKVASRSAKNKSTAKAKQSGASKRRKKRSKADDDDDDEDDDDDNEEDRSEFEAESSVEDEDDLEKDDEEGNDFFVAKKTPAKRSSASVRARRATLATTAIGKMVSSTPKNSSRRRTRLHDIQPLAVSAAILKRSRVGKGGSSNAASEGMSMYEIARQRLHVSAVPDTLPCREDEFAEIYGSLYNTIEERNSMCMYISGVPGTGKTATVHEVIRTLQENVEEGDLPEFQYIELNGMKMTEPSQAYTQLWQAITGEKATPKHAAQLLEKHFSTPSPRRHSYVVLMDELDLLVTKSQSIMYNFFDWPHRPHAKLVVVAIANTMDLPERMLHHKVSSRLGLTRINFQPYTHQQLMAIVQSRLEGCSAFDADAVELCARKISAVSGDARRALDVCRRAVEIVESDWLRDNSTATGKHLQSTKSGKEHLVTMMVIDRAVKEMYASGNIAFIQNASLQQKVFLVALRAAIRKAGIPEVPLGDVAFIHRQLCQLHELAVPSYEHVSKICSQLGATRCILAESSMLDVHQQVRLAIAEDDITVALRPDPLFQKIST</sequence>
<keyword evidence="15" id="KW-1185">Reference proteome</keyword>
<dbReference type="PANTHER" id="PTHR10763">
    <property type="entry name" value="CELL DIVISION CONTROL PROTEIN 6-RELATED"/>
    <property type="match status" value="1"/>
</dbReference>
<reference evidence="14" key="1">
    <citation type="submission" date="2022-07" db="EMBL/GenBank/DDBJ databases">
        <title>Phylogenomic reconstructions and comparative analyses of Kickxellomycotina fungi.</title>
        <authorList>
            <person name="Reynolds N.K."/>
            <person name="Stajich J.E."/>
            <person name="Barry K."/>
            <person name="Grigoriev I.V."/>
            <person name="Crous P."/>
            <person name="Smith M.E."/>
        </authorList>
    </citation>
    <scope>NUCLEOTIDE SEQUENCE</scope>
    <source>
        <strain evidence="14">NBRC 105413</strain>
    </source>
</reference>
<dbReference type="CDD" id="cd04370">
    <property type="entry name" value="BAH"/>
    <property type="match status" value="1"/>
</dbReference>
<keyword evidence="8" id="KW-0460">Magnesium</keyword>
<evidence type="ECO:0000313" key="14">
    <source>
        <dbReference type="EMBL" id="KAJ1642268.1"/>
    </source>
</evidence>
<comment type="caution">
    <text evidence="14">The sequence shown here is derived from an EMBL/GenBank/DDBJ whole genome shotgun (WGS) entry which is preliminary data.</text>
</comment>
<keyword evidence="9 11" id="KW-0238">DNA-binding</keyword>